<keyword evidence="2" id="KW-1185">Reference proteome</keyword>
<accession>A0ACC0ZDI5</accession>
<protein>
    <submittedName>
        <fullName evidence="1">Uncharacterized protein</fullName>
    </submittedName>
</protein>
<name>A0ACC0ZDI5_9ROSI</name>
<comment type="caution">
    <text evidence="1">The sequence shown here is derived from an EMBL/GenBank/DDBJ whole genome shotgun (WGS) entry which is preliminary data.</text>
</comment>
<sequence>MALLVGFMYHLLHIEIIRLLKKKRLDPHFSVPEINELNIYKLDPSELPGLSEIKSDEQVWSFFCEPDYKYANSKRANRKTGSGNWKITGKPLKVKDKTGKVIGSKKNLVYHKRVASKMVKTDWVMYEFSVKDSSRYKKDFVFCDIKKNPDAKSNISTSDDDQHQPSQSLASDAETYATEKASTEVVESQQPSTHGLRNNSLEVESEVQSNRNLFPDTGNNFVPNTSSMEEPQLLSNQNWGFDPRNNFADNYTSPVEVEPGLISNPNLVSDQQNPFIPIASSMVQTQSLSVPNLESDSKNQFVPNTSSMVESKLQSNHSLVSDIGNYFATNTSTMEEPQLLSNQNLGFDTRNYLFADNTSSMLLPHQNLDSLMARMNMLVGHQLLSNHNMVFDLMNHSAPCTSSMQVGPQLLSNDQNMVFGPINHSASITSSMQVESQLLSNQNLVFDPMSNSAPCTSSMVRMNMLVVGPQLLSNQNLVFDPMSNSAPCTSSMVGPQLLSNQNMVFDPINHYAPIASSMQVESQLLSNQNLVSDYSRNYLVPNTSSMVGHDQLLSNNNFFSDPRNHFAPNTCLMVHPQVAELFAQFTALLGRYLLNQSLVSTPHWQINPQQGSYSSLCSNGDFGNNCTSSSSEFHRGLEDAWIAQGSFQDKHPEEATGQDFSY</sequence>
<organism evidence="1 2">
    <name type="scientific">Pistacia integerrima</name>
    <dbReference type="NCBI Taxonomy" id="434235"/>
    <lineage>
        <taxon>Eukaryota</taxon>
        <taxon>Viridiplantae</taxon>
        <taxon>Streptophyta</taxon>
        <taxon>Embryophyta</taxon>
        <taxon>Tracheophyta</taxon>
        <taxon>Spermatophyta</taxon>
        <taxon>Magnoliopsida</taxon>
        <taxon>eudicotyledons</taxon>
        <taxon>Gunneridae</taxon>
        <taxon>Pentapetalae</taxon>
        <taxon>rosids</taxon>
        <taxon>malvids</taxon>
        <taxon>Sapindales</taxon>
        <taxon>Anacardiaceae</taxon>
        <taxon>Pistacia</taxon>
    </lineage>
</organism>
<gene>
    <name evidence="1" type="ORF">Pint_15322</name>
</gene>
<proteinExistence type="predicted"/>
<dbReference type="EMBL" id="CM047737">
    <property type="protein sequence ID" value="KAJ0049206.1"/>
    <property type="molecule type" value="Genomic_DNA"/>
</dbReference>
<reference evidence="2" key="1">
    <citation type="journal article" date="2023" name="G3 (Bethesda)">
        <title>Genome assembly and association tests identify interacting loci associated with vigor, precocity, and sex in interspecific pistachio rootstocks.</title>
        <authorList>
            <person name="Palmer W."/>
            <person name="Jacygrad E."/>
            <person name="Sagayaradj S."/>
            <person name="Cavanaugh K."/>
            <person name="Han R."/>
            <person name="Bertier L."/>
            <person name="Beede B."/>
            <person name="Kafkas S."/>
            <person name="Golino D."/>
            <person name="Preece J."/>
            <person name="Michelmore R."/>
        </authorList>
    </citation>
    <scope>NUCLEOTIDE SEQUENCE [LARGE SCALE GENOMIC DNA]</scope>
</reference>
<dbReference type="Proteomes" id="UP001163603">
    <property type="component" value="Chromosome 2"/>
</dbReference>
<evidence type="ECO:0000313" key="2">
    <source>
        <dbReference type="Proteomes" id="UP001163603"/>
    </source>
</evidence>
<evidence type="ECO:0000313" key="1">
    <source>
        <dbReference type="EMBL" id="KAJ0049206.1"/>
    </source>
</evidence>